<organism evidence="1 2">
    <name type="scientific">Streptomyces vastus</name>
    <dbReference type="NCBI Taxonomy" id="285451"/>
    <lineage>
        <taxon>Bacteria</taxon>
        <taxon>Bacillati</taxon>
        <taxon>Actinomycetota</taxon>
        <taxon>Actinomycetes</taxon>
        <taxon>Kitasatosporales</taxon>
        <taxon>Streptomycetaceae</taxon>
        <taxon>Streptomyces</taxon>
    </lineage>
</organism>
<reference evidence="1 2" key="1">
    <citation type="journal article" date="2019" name="Int. J. Syst. Evol. Microbiol.">
        <title>The Global Catalogue of Microorganisms (GCM) 10K type strain sequencing project: providing services to taxonomists for standard genome sequencing and annotation.</title>
        <authorList>
            <consortium name="The Broad Institute Genomics Platform"/>
            <consortium name="The Broad Institute Genome Sequencing Center for Infectious Disease"/>
            <person name="Wu L."/>
            <person name="Ma J."/>
        </authorList>
    </citation>
    <scope>NUCLEOTIDE SEQUENCE [LARGE SCALE GENOMIC DNA]</scope>
    <source>
        <strain evidence="1 2">JCM 4524</strain>
    </source>
</reference>
<accession>A0ABN3RQ07</accession>
<evidence type="ECO:0008006" key="3">
    <source>
        <dbReference type="Google" id="ProtNLM"/>
    </source>
</evidence>
<evidence type="ECO:0000313" key="1">
    <source>
        <dbReference type="EMBL" id="GAA2657550.1"/>
    </source>
</evidence>
<proteinExistence type="predicted"/>
<name>A0ABN3RQ07_9ACTN</name>
<dbReference type="EMBL" id="BAAASJ010000115">
    <property type="protein sequence ID" value="GAA2657550.1"/>
    <property type="molecule type" value="Genomic_DNA"/>
</dbReference>
<gene>
    <name evidence="1" type="ORF">GCM10010307_72320</name>
</gene>
<comment type="caution">
    <text evidence="1">The sequence shown here is derived from an EMBL/GenBank/DDBJ whole genome shotgun (WGS) entry which is preliminary data.</text>
</comment>
<dbReference type="RefSeq" id="WP_344395531.1">
    <property type="nucleotide sequence ID" value="NZ_BAAASJ010000115.1"/>
</dbReference>
<protein>
    <recommendedName>
        <fullName evidence="3">SH3 domain-containing protein</fullName>
    </recommendedName>
</protein>
<sequence length="128" mass="13849">MAPSRIRIRLRPITAALLGLVAWCGVLTPSVPAGALAQSKAEATHCKIRITGKKVAVRMPEGGAKVARPDSPVVRYVHRGDVITNRFCIIALGRTNDGPLYRKCGRDGYNWYIVAGGQVPVTCAQRVR</sequence>
<evidence type="ECO:0000313" key="2">
    <source>
        <dbReference type="Proteomes" id="UP001500151"/>
    </source>
</evidence>
<dbReference type="Proteomes" id="UP001500151">
    <property type="component" value="Unassembled WGS sequence"/>
</dbReference>
<keyword evidence="2" id="KW-1185">Reference proteome</keyword>